<evidence type="ECO:0000256" key="4">
    <source>
        <dbReference type="ARBA" id="ARBA00023030"/>
    </source>
</evidence>
<proteinExistence type="inferred from homology"/>
<dbReference type="InParanoid" id="A0A482WJ53"/>
<evidence type="ECO:0000259" key="8">
    <source>
        <dbReference type="PROSITE" id="PS51362"/>
    </source>
</evidence>
<evidence type="ECO:0000256" key="1">
    <source>
        <dbReference type="ARBA" id="ARBA00004613"/>
    </source>
</evidence>
<accession>A0A482WJ53</accession>
<sequence length="314" mass="35367">MCTLLSTTVELPSLLLLLVVVLLLASSTASSASVHNHLPANFKTPDVSKMNVSQEEYDRMHKIYFKRNPSLSMHTIPVIVKNVRGEPVRLAVSLHQLPPGDELKLLKVTLRLMVRSNGILRLINARSRATNELLPLEAPHGPRWADIDLTHVVVPDNDRHKRTLLLVADCEDCIHAGQQDPLLEPVLTVLAERPRQKRSIDANTACEKDNHRKRCCRVPLEIVLKDVGFNFIIAPYKFDAGYCQGRCPPRFNVASHHALLQGLLWKIDHNRVPRPCCAPHILQDLEFLHLDEEDPSKLKVSSWTNMTVLECGCS</sequence>
<dbReference type="InterPro" id="IPR015615">
    <property type="entry name" value="TGF-beta-rel"/>
</dbReference>
<dbReference type="Pfam" id="PF00019">
    <property type="entry name" value="TGF_beta"/>
    <property type="match status" value="1"/>
</dbReference>
<keyword evidence="7" id="KW-0732">Signal</keyword>
<comment type="similarity">
    <text evidence="2 6">Belongs to the TGF-beta family.</text>
</comment>
<dbReference type="InterPro" id="IPR029034">
    <property type="entry name" value="Cystine-knot_cytokine"/>
</dbReference>
<reference evidence="9 10" key="1">
    <citation type="journal article" date="2017" name="Gigascience">
        <title>Genome sequence of the small brown planthopper, Laodelphax striatellus.</title>
        <authorList>
            <person name="Zhu J."/>
            <person name="Jiang F."/>
            <person name="Wang X."/>
            <person name="Yang P."/>
            <person name="Bao Y."/>
            <person name="Zhao W."/>
            <person name="Wang W."/>
            <person name="Lu H."/>
            <person name="Wang Q."/>
            <person name="Cui N."/>
            <person name="Li J."/>
            <person name="Chen X."/>
            <person name="Luo L."/>
            <person name="Yu J."/>
            <person name="Kang L."/>
            <person name="Cui F."/>
        </authorList>
    </citation>
    <scope>NUCLEOTIDE SEQUENCE [LARGE SCALE GENOMIC DNA]</scope>
    <source>
        <strain evidence="9">Lst14</strain>
    </source>
</reference>
<evidence type="ECO:0000256" key="5">
    <source>
        <dbReference type="ARBA" id="ARBA00023157"/>
    </source>
</evidence>
<dbReference type="InterPro" id="IPR017948">
    <property type="entry name" value="TGFb_CS"/>
</dbReference>
<dbReference type="GO" id="GO:0005615">
    <property type="term" value="C:extracellular space"/>
    <property type="evidence" value="ECO:0007669"/>
    <property type="project" value="TreeGrafter"/>
</dbReference>
<dbReference type="AlphaFoldDB" id="A0A482WJ53"/>
<feature type="domain" description="TGF-beta family profile" evidence="8">
    <location>
        <begin position="195"/>
        <end position="314"/>
    </location>
</feature>
<gene>
    <name evidence="9" type="ORF">LSTR_LSTR007627</name>
</gene>
<dbReference type="SUPFAM" id="SSF57501">
    <property type="entry name" value="Cystine-knot cytokines"/>
    <property type="match status" value="1"/>
</dbReference>
<dbReference type="OrthoDB" id="5949851at2759"/>
<keyword evidence="10" id="KW-1185">Reference proteome</keyword>
<dbReference type="SMART" id="SM00204">
    <property type="entry name" value="TGFB"/>
    <property type="match status" value="1"/>
</dbReference>
<evidence type="ECO:0000313" key="10">
    <source>
        <dbReference type="Proteomes" id="UP000291343"/>
    </source>
</evidence>
<comment type="subcellular location">
    <subcellularLocation>
        <location evidence="1">Secreted</location>
    </subcellularLocation>
</comment>
<name>A0A482WJ53_LAOST</name>
<keyword evidence="5" id="KW-1015">Disulfide bond</keyword>
<comment type="caution">
    <text evidence="9">The sequence shown here is derived from an EMBL/GenBank/DDBJ whole genome shotgun (WGS) entry which is preliminary data.</text>
</comment>
<keyword evidence="3" id="KW-0964">Secreted</keyword>
<evidence type="ECO:0000313" key="9">
    <source>
        <dbReference type="EMBL" id="RZF33282.1"/>
    </source>
</evidence>
<feature type="signal peptide" evidence="7">
    <location>
        <begin position="1"/>
        <end position="31"/>
    </location>
</feature>
<organism evidence="9 10">
    <name type="scientific">Laodelphax striatellus</name>
    <name type="common">Small brown planthopper</name>
    <name type="synonym">Delphax striatella</name>
    <dbReference type="NCBI Taxonomy" id="195883"/>
    <lineage>
        <taxon>Eukaryota</taxon>
        <taxon>Metazoa</taxon>
        <taxon>Ecdysozoa</taxon>
        <taxon>Arthropoda</taxon>
        <taxon>Hexapoda</taxon>
        <taxon>Insecta</taxon>
        <taxon>Pterygota</taxon>
        <taxon>Neoptera</taxon>
        <taxon>Paraneoptera</taxon>
        <taxon>Hemiptera</taxon>
        <taxon>Auchenorrhyncha</taxon>
        <taxon>Fulgoroidea</taxon>
        <taxon>Delphacidae</taxon>
        <taxon>Criomorphinae</taxon>
        <taxon>Laodelphax</taxon>
    </lineage>
</organism>
<dbReference type="EMBL" id="QKKF02034243">
    <property type="protein sequence ID" value="RZF33282.1"/>
    <property type="molecule type" value="Genomic_DNA"/>
</dbReference>
<dbReference type="STRING" id="195883.A0A482WJ53"/>
<evidence type="ECO:0000256" key="3">
    <source>
        <dbReference type="ARBA" id="ARBA00022525"/>
    </source>
</evidence>
<dbReference type="Proteomes" id="UP000291343">
    <property type="component" value="Unassembled WGS sequence"/>
</dbReference>
<dbReference type="PROSITE" id="PS51362">
    <property type="entry name" value="TGF_BETA_2"/>
    <property type="match status" value="1"/>
</dbReference>
<evidence type="ECO:0000256" key="6">
    <source>
        <dbReference type="RuleBase" id="RU000354"/>
    </source>
</evidence>
<evidence type="ECO:0000256" key="7">
    <source>
        <dbReference type="SAM" id="SignalP"/>
    </source>
</evidence>
<protein>
    <recommendedName>
        <fullName evidence="8">TGF-beta family profile domain-containing protein</fullName>
    </recommendedName>
</protein>
<keyword evidence="4 6" id="KW-0339">Growth factor</keyword>
<dbReference type="PANTHER" id="PTHR11848">
    <property type="entry name" value="TGF-BETA FAMILY"/>
    <property type="match status" value="1"/>
</dbReference>
<dbReference type="PANTHER" id="PTHR11848:SF119">
    <property type="entry name" value="TGF-BETA FAMILY PROFILE DOMAIN-CONTAINING PROTEIN"/>
    <property type="match status" value="1"/>
</dbReference>
<dbReference type="InterPro" id="IPR001839">
    <property type="entry name" value="TGF-b_C"/>
</dbReference>
<dbReference type="PROSITE" id="PS00250">
    <property type="entry name" value="TGF_BETA_1"/>
    <property type="match status" value="1"/>
</dbReference>
<dbReference type="Gene3D" id="2.10.90.10">
    <property type="entry name" value="Cystine-knot cytokines"/>
    <property type="match status" value="1"/>
</dbReference>
<evidence type="ECO:0000256" key="2">
    <source>
        <dbReference type="ARBA" id="ARBA00006656"/>
    </source>
</evidence>
<dbReference type="GO" id="GO:0008083">
    <property type="term" value="F:growth factor activity"/>
    <property type="evidence" value="ECO:0007669"/>
    <property type="project" value="UniProtKB-KW"/>
</dbReference>
<dbReference type="GO" id="GO:0005125">
    <property type="term" value="F:cytokine activity"/>
    <property type="evidence" value="ECO:0007669"/>
    <property type="project" value="TreeGrafter"/>
</dbReference>
<feature type="chain" id="PRO_5019761204" description="TGF-beta family profile domain-containing protein" evidence="7">
    <location>
        <begin position="32"/>
        <end position="314"/>
    </location>
</feature>